<dbReference type="Gene3D" id="1.10.8.60">
    <property type="match status" value="2"/>
</dbReference>
<evidence type="ECO:0000313" key="7">
    <source>
        <dbReference type="EMBL" id="MCU7619177.1"/>
    </source>
</evidence>
<evidence type="ECO:0000256" key="3">
    <source>
        <dbReference type="ARBA" id="ARBA00022840"/>
    </source>
</evidence>
<evidence type="ECO:0000256" key="4">
    <source>
        <dbReference type="ARBA" id="ARBA00023186"/>
    </source>
</evidence>
<dbReference type="CDD" id="cd19499">
    <property type="entry name" value="RecA-like_ClpB_Hsp104-like"/>
    <property type="match status" value="1"/>
</dbReference>
<dbReference type="Pfam" id="PF00004">
    <property type="entry name" value="AAA"/>
    <property type="match status" value="1"/>
</dbReference>
<name>A0ABT2WAF9_9FLAO</name>
<dbReference type="SUPFAM" id="SSF81923">
    <property type="entry name" value="Double Clp-N motif"/>
    <property type="match status" value="1"/>
</dbReference>
<keyword evidence="7" id="KW-0378">Hydrolase</keyword>
<dbReference type="InterPro" id="IPR050130">
    <property type="entry name" value="ClpA_ClpB"/>
</dbReference>
<dbReference type="InterPro" id="IPR036628">
    <property type="entry name" value="Clp_N_dom_sf"/>
</dbReference>
<keyword evidence="2" id="KW-0547">Nucleotide-binding</keyword>
<keyword evidence="1" id="KW-0677">Repeat</keyword>
<keyword evidence="7" id="KW-0645">Protease</keyword>
<dbReference type="SUPFAM" id="SSF52540">
    <property type="entry name" value="P-loop containing nucleoside triphosphate hydrolases"/>
    <property type="match status" value="2"/>
</dbReference>
<dbReference type="InterPro" id="IPR001270">
    <property type="entry name" value="ClpA/B"/>
</dbReference>
<dbReference type="InterPro" id="IPR027417">
    <property type="entry name" value="P-loop_NTPase"/>
</dbReference>
<comment type="caution">
    <text evidence="7">The sequence shown here is derived from an EMBL/GenBank/DDBJ whole genome shotgun (WGS) entry which is preliminary data.</text>
</comment>
<dbReference type="EMBL" id="JAOTEM010000007">
    <property type="protein sequence ID" value="MCU7619177.1"/>
    <property type="molecule type" value="Genomic_DNA"/>
</dbReference>
<keyword evidence="3 7" id="KW-0067">ATP-binding</keyword>
<dbReference type="GO" id="GO:0006508">
    <property type="term" value="P:proteolysis"/>
    <property type="evidence" value="ECO:0007669"/>
    <property type="project" value="UniProtKB-KW"/>
</dbReference>
<dbReference type="Gene3D" id="3.40.50.300">
    <property type="entry name" value="P-loop containing nucleotide triphosphate hydrolases"/>
    <property type="match status" value="2"/>
</dbReference>
<reference evidence="8" key="1">
    <citation type="submission" date="2023-07" db="EMBL/GenBank/DDBJ databases">
        <title>Chryseobacterium sp. strain PBS4-4 Genome sequencing and assembly.</title>
        <authorList>
            <person name="Jung Y."/>
        </authorList>
    </citation>
    <scope>NUCLEOTIDE SEQUENCE [LARGE SCALE GENOMIC DNA]</scope>
    <source>
        <strain evidence="8">PBS4-4</strain>
    </source>
</reference>
<dbReference type="InterPro" id="IPR003959">
    <property type="entry name" value="ATPase_AAA_core"/>
</dbReference>
<sequence length="823" mass="93274">MNQEEITYSQEVTKALNIAQKIGRENLNAQYTGAHLLKAMLNRDLSLLKHLENLCVDVFYLEEWAEVRIEELPKSPNKYSCEPDEVIDEIFAEADQIREILEEQEISLFAIMAAISSPGVAFSFDQMKTFPVTRNELLKDVNLFGEDHMTGTAEPTQKASKGFIQKYCINTKDKVKKKNRKELLVGRDTEINKITEILCRYSKQNVLIIGDHGVGKTALIEGFVQKVLLKQIPDILGGLEIFELDMGALIAGASYKGEIEDRIKNIAQEMKAIPKAVLIIEEFHSLFGNHGSDSGIINLLKSELSNGLTLIATSTIEEYTKKIEKEQGLAGMFELLKLEESTDEIHFRMLKQTLEDYQIHHKISIDDQTMREAIRLSQRYMKEKSLPASAIDLIDHTMSVLKTAGESFLKERNHLLTRIIHLEDNTNNYLEDERKMHADWLLKDLVEKTKYLISTAETNEHENELPEFESTDPLLAYSRNLIVKTEKIAQEKRTNITDFDLALIISQKTNIPIGKLKEEEKQRLNEMEGVLAKRVVGQDHAITIVSEAVLETRSGLSKAGQPIGSFFFLGPTGTGKTELAKSLAEFLFQDENAIIRFDMSEFKEEHSAALLYGAPPGYVGYEEGGLLVNKIRQKPYSIVLFDEIEKAHTSVFDVFLQIMDEGKLHDRLGKEGDFSNAIILFTSNIGSEFIVESFGNGEIPQSSKLLEMMSRFFRPEFLGRLTETIPFAPISKNNALKIFEIHLKKELLDLAKGLNINLNITEEAKEYLSTEGYDIKYGARPLKGVIRGRLRRPLAKKIVSGEFKEGDDIEVSLSDQELIWKKL</sequence>
<dbReference type="InterPro" id="IPR003593">
    <property type="entry name" value="AAA+_ATPase"/>
</dbReference>
<gene>
    <name evidence="7" type="ORF">NZ698_18515</name>
</gene>
<dbReference type="Pfam" id="PF10431">
    <property type="entry name" value="ClpB_D2-small"/>
    <property type="match status" value="1"/>
</dbReference>
<dbReference type="Pfam" id="PF02861">
    <property type="entry name" value="Clp_N"/>
    <property type="match status" value="1"/>
</dbReference>
<evidence type="ECO:0000259" key="5">
    <source>
        <dbReference type="SMART" id="SM00382"/>
    </source>
</evidence>
<dbReference type="RefSeq" id="WP_263004736.1">
    <property type="nucleotide sequence ID" value="NZ_JAOTEM010000007.1"/>
</dbReference>
<dbReference type="CDD" id="cd00009">
    <property type="entry name" value="AAA"/>
    <property type="match status" value="1"/>
</dbReference>
<feature type="domain" description="Clp ATPase C-terminal" evidence="6">
    <location>
        <begin position="730"/>
        <end position="820"/>
    </location>
</feature>
<keyword evidence="8" id="KW-1185">Reference proteome</keyword>
<feature type="domain" description="AAA+ ATPase" evidence="5">
    <location>
        <begin position="202"/>
        <end position="339"/>
    </location>
</feature>
<dbReference type="Pfam" id="PF07724">
    <property type="entry name" value="AAA_2"/>
    <property type="match status" value="1"/>
</dbReference>
<evidence type="ECO:0000256" key="2">
    <source>
        <dbReference type="ARBA" id="ARBA00022741"/>
    </source>
</evidence>
<dbReference type="Gene3D" id="1.10.1780.10">
    <property type="entry name" value="Clp, N-terminal domain"/>
    <property type="match status" value="1"/>
</dbReference>
<feature type="domain" description="AAA+ ATPase" evidence="5">
    <location>
        <begin position="562"/>
        <end position="722"/>
    </location>
</feature>
<dbReference type="PRINTS" id="PR00300">
    <property type="entry name" value="CLPPROTEASEA"/>
</dbReference>
<evidence type="ECO:0000313" key="8">
    <source>
        <dbReference type="Proteomes" id="UP001208649"/>
    </source>
</evidence>
<dbReference type="GO" id="GO:0008233">
    <property type="term" value="F:peptidase activity"/>
    <property type="evidence" value="ECO:0007669"/>
    <property type="project" value="UniProtKB-KW"/>
</dbReference>
<evidence type="ECO:0000259" key="6">
    <source>
        <dbReference type="SMART" id="SM01086"/>
    </source>
</evidence>
<dbReference type="PANTHER" id="PTHR11638:SF18">
    <property type="entry name" value="HEAT SHOCK PROTEIN 104"/>
    <property type="match status" value="1"/>
</dbReference>
<organism evidence="7 8">
    <name type="scientific">Chryseobacterium edaphi</name>
    <dbReference type="NCBI Taxonomy" id="2976532"/>
    <lineage>
        <taxon>Bacteria</taxon>
        <taxon>Pseudomonadati</taxon>
        <taxon>Bacteroidota</taxon>
        <taxon>Flavobacteriia</taxon>
        <taxon>Flavobacteriales</taxon>
        <taxon>Weeksellaceae</taxon>
        <taxon>Chryseobacterium group</taxon>
        <taxon>Chryseobacterium</taxon>
    </lineage>
</organism>
<keyword evidence="4" id="KW-0143">Chaperone</keyword>
<dbReference type="Proteomes" id="UP001208649">
    <property type="component" value="Unassembled WGS sequence"/>
</dbReference>
<dbReference type="GO" id="GO:0005524">
    <property type="term" value="F:ATP binding"/>
    <property type="evidence" value="ECO:0007669"/>
    <property type="project" value="UniProtKB-KW"/>
</dbReference>
<dbReference type="Pfam" id="PF17871">
    <property type="entry name" value="AAA_lid_9"/>
    <property type="match status" value="1"/>
</dbReference>
<evidence type="ECO:0000256" key="1">
    <source>
        <dbReference type="ARBA" id="ARBA00022737"/>
    </source>
</evidence>
<dbReference type="InterPro" id="IPR041546">
    <property type="entry name" value="ClpA/ClpB_AAA_lid"/>
</dbReference>
<dbReference type="SMART" id="SM01086">
    <property type="entry name" value="ClpB_D2-small"/>
    <property type="match status" value="1"/>
</dbReference>
<proteinExistence type="predicted"/>
<dbReference type="InterPro" id="IPR019489">
    <property type="entry name" value="Clp_ATPase_C"/>
</dbReference>
<dbReference type="InterPro" id="IPR004176">
    <property type="entry name" value="Clp_R_N"/>
</dbReference>
<dbReference type="SMART" id="SM00382">
    <property type="entry name" value="AAA"/>
    <property type="match status" value="2"/>
</dbReference>
<dbReference type="PANTHER" id="PTHR11638">
    <property type="entry name" value="ATP-DEPENDENT CLP PROTEASE"/>
    <property type="match status" value="1"/>
</dbReference>
<protein>
    <submittedName>
        <fullName evidence="7">ATP-dependent Clp protease ATP-binding subunit</fullName>
    </submittedName>
</protein>
<accession>A0ABT2WAF9</accession>